<dbReference type="InterPro" id="IPR036388">
    <property type="entry name" value="WH-like_DNA-bd_sf"/>
</dbReference>
<comment type="caution">
    <text evidence="8">The sequence shown here is derived from an EMBL/GenBank/DDBJ whole genome shotgun (WGS) entry which is preliminary data.</text>
</comment>
<evidence type="ECO:0000259" key="6">
    <source>
        <dbReference type="Pfam" id="PF04542"/>
    </source>
</evidence>
<keyword evidence="3" id="KW-0731">Sigma factor</keyword>
<evidence type="ECO:0000256" key="5">
    <source>
        <dbReference type="ARBA" id="ARBA00023163"/>
    </source>
</evidence>
<dbReference type="InterPro" id="IPR014284">
    <property type="entry name" value="RNA_pol_sigma-70_dom"/>
</dbReference>
<evidence type="ECO:0000256" key="1">
    <source>
        <dbReference type="ARBA" id="ARBA00010641"/>
    </source>
</evidence>
<evidence type="ECO:0000313" key="9">
    <source>
        <dbReference type="Proteomes" id="UP000256388"/>
    </source>
</evidence>
<dbReference type="OrthoDB" id="9782703at2"/>
<feature type="domain" description="RNA polymerase sigma-70 region 2" evidence="6">
    <location>
        <begin position="27"/>
        <end position="94"/>
    </location>
</feature>
<dbReference type="InterPro" id="IPR013325">
    <property type="entry name" value="RNA_pol_sigma_r2"/>
</dbReference>
<dbReference type="GO" id="GO:0016987">
    <property type="term" value="F:sigma factor activity"/>
    <property type="evidence" value="ECO:0007669"/>
    <property type="project" value="UniProtKB-KW"/>
</dbReference>
<dbReference type="InterPro" id="IPR013324">
    <property type="entry name" value="RNA_pol_sigma_r3/r4-like"/>
</dbReference>
<organism evidence="8 9">
    <name type="scientific">Pelolinea submarina</name>
    <dbReference type="NCBI Taxonomy" id="913107"/>
    <lineage>
        <taxon>Bacteria</taxon>
        <taxon>Bacillati</taxon>
        <taxon>Chloroflexota</taxon>
        <taxon>Anaerolineae</taxon>
        <taxon>Anaerolineales</taxon>
        <taxon>Anaerolineaceae</taxon>
        <taxon>Pelolinea</taxon>
    </lineage>
</organism>
<sequence length="190" mass="21878">MTIKPDGNDFDAIHRLKSGDINGLAVLIARYQGKAIRTAFLVTHDEAMAEDVVQDTFIHFYDRVRFFDAARPFEPYFMRSVVNAALNAIRREARGKRFPFEDTSELEALLDMAASAAEQVEMQELNRRILEALRKLPPRQRAAIVQRYYLEMNEKEMADALHAPAGTVKWLLNAARKRLRNLLDSERNLE</sequence>
<proteinExistence type="inferred from homology"/>
<dbReference type="RefSeq" id="WP_116225955.1">
    <property type="nucleotide sequence ID" value="NZ_AP018437.1"/>
</dbReference>
<feature type="domain" description="RNA polymerase sigma factor 70 region 4 type 2" evidence="7">
    <location>
        <begin position="127"/>
        <end position="179"/>
    </location>
</feature>
<dbReference type="SUPFAM" id="SSF88659">
    <property type="entry name" value="Sigma3 and sigma4 domains of RNA polymerase sigma factors"/>
    <property type="match status" value="1"/>
</dbReference>
<keyword evidence="5" id="KW-0804">Transcription</keyword>
<dbReference type="Pfam" id="PF08281">
    <property type="entry name" value="Sigma70_r4_2"/>
    <property type="match status" value="1"/>
</dbReference>
<dbReference type="CDD" id="cd06171">
    <property type="entry name" value="Sigma70_r4"/>
    <property type="match status" value="1"/>
</dbReference>
<dbReference type="GO" id="GO:0006352">
    <property type="term" value="P:DNA-templated transcription initiation"/>
    <property type="evidence" value="ECO:0007669"/>
    <property type="project" value="InterPro"/>
</dbReference>
<comment type="similarity">
    <text evidence="1">Belongs to the sigma-70 factor family. ECF subfamily.</text>
</comment>
<keyword evidence="9" id="KW-1185">Reference proteome</keyword>
<dbReference type="SUPFAM" id="SSF88946">
    <property type="entry name" value="Sigma2 domain of RNA polymerase sigma factors"/>
    <property type="match status" value="1"/>
</dbReference>
<dbReference type="Pfam" id="PF04542">
    <property type="entry name" value="Sigma70_r2"/>
    <property type="match status" value="1"/>
</dbReference>
<evidence type="ECO:0000256" key="2">
    <source>
        <dbReference type="ARBA" id="ARBA00023015"/>
    </source>
</evidence>
<keyword evidence="4" id="KW-0238">DNA-binding</keyword>
<dbReference type="GO" id="GO:0003677">
    <property type="term" value="F:DNA binding"/>
    <property type="evidence" value="ECO:0007669"/>
    <property type="project" value="UniProtKB-KW"/>
</dbReference>
<gene>
    <name evidence="8" type="ORF">DFR64_2689</name>
</gene>
<name>A0A347ZQ33_9CHLR</name>
<dbReference type="InterPro" id="IPR007627">
    <property type="entry name" value="RNA_pol_sigma70_r2"/>
</dbReference>
<dbReference type="NCBIfam" id="TIGR02937">
    <property type="entry name" value="sigma70-ECF"/>
    <property type="match status" value="1"/>
</dbReference>
<evidence type="ECO:0000259" key="7">
    <source>
        <dbReference type="Pfam" id="PF08281"/>
    </source>
</evidence>
<evidence type="ECO:0000256" key="3">
    <source>
        <dbReference type="ARBA" id="ARBA00023082"/>
    </source>
</evidence>
<keyword evidence="2" id="KW-0805">Transcription regulation</keyword>
<reference evidence="8 9" key="1">
    <citation type="submission" date="2018-08" db="EMBL/GenBank/DDBJ databases">
        <title>Genomic Encyclopedia of Type Strains, Phase IV (KMG-IV): sequencing the most valuable type-strain genomes for metagenomic binning, comparative biology and taxonomic classification.</title>
        <authorList>
            <person name="Goeker M."/>
        </authorList>
    </citation>
    <scope>NUCLEOTIDE SEQUENCE [LARGE SCALE GENOMIC DNA]</scope>
    <source>
        <strain evidence="8 9">DSM 23923</strain>
    </source>
</reference>
<evidence type="ECO:0000313" key="8">
    <source>
        <dbReference type="EMBL" id="REG06257.1"/>
    </source>
</evidence>
<dbReference type="Proteomes" id="UP000256388">
    <property type="component" value="Unassembled WGS sequence"/>
</dbReference>
<dbReference type="InterPro" id="IPR039425">
    <property type="entry name" value="RNA_pol_sigma-70-like"/>
</dbReference>
<dbReference type="EMBL" id="QUMS01000004">
    <property type="protein sequence ID" value="REG06257.1"/>
    <property type="molecule type" value="Genomic_DNA"/>
</dbReference>
<dbReference type="PANTHER" id="PTHR43133">
    <property type="entry name" value="RNA POLYMERASE ECF-TYPE SIGMA FACTO"/>
    <property type="match status" value="1"/>
</dbReference>
<accession>A0A347ZQ33</accession>
<evidence type="ECO:0000256" key="4">
    <source>
        <dbReference type="ARBA" id="ARBA00023125"/>
    </source>
</evidence>
<protein>
    <submittedName>
        <fullName evidence="8">RNA polymerase sigma-70 factor (ECF subfamily)</fullName>
    </submittedName>
</protein>
<dbReference type="AlphaFoldDB" id="A0A347ZQ33"/>
<dbReference type="Gene3D" id="1.10.1740.10">
    <property type="match status" value="1"/>
</dbReference>
<dbReference type="InterPro" id="IPR013249">
    <property type="entry name" value="RNA_pol_sigma70_r4_t2"/>
</dbReference>
<dbReference type="PANTHER" id="PTHR43133:SF8">
    <property type="entry name" value="RNA POLYMERASE SIGMA FACTOR HI_1459-RELATED"/>
    <property type="match status" value="1"/>
</dbReference>
<dbReference type="Gene3D" id="1.10.10.10">
    <property type="entry name" value="Winged helix-like DNA-binding domain superfamily/Winged helix DNA-binding domain"/>
    <property type="match status" value="1"/>
</dbReference>